<reference evidence="4 5" key="1">
    <citation type="submission" date="2024-09" db="EMBL/GenBank/DDBJ databases">
        <authorList>
            <person name="Sun Q."/>
            <person name="Mori K."/>
        </authorList>
    </citation>
    <scope>NUCLEOTIDE SEQUENCE [LARGE SCALE GENOMIC DNA]</scope>
    <source>
        <strain evidence="4 5">NCAIM B.02415</strain>
    </source>
</reference>
<dbReference type="CDD" id="cd02966">
    <property type="entry name" value="TlpA_like_family"/>
    <property type="match status" value="1"/>
</dbReference>
<keyword evidence="1" id="KW-0676">Redox-active center</keyword>
<dbReference type="InterPro" id="IPR036249">
    <property type="entry name" value="Thioredoxin-like_sf"/>
</dbReference>
<dbReference type="PANTHER" id="PTHR42852:SF17">
    <property type="entry name" value="THIOREDOXIN-LIKE PROTEIN HI_1115"/>
    <property type="match status" value="1"/>
</dbReference>
<protein>
    <submittedName>
        <fullName evidence="4">Redoxin domain-containing protein</fullName>
    </submittedName>
</protein>
<evidence type="ECO:0000256" key="2">
    <source>
        <dbReference type="SAM" id="SignalP"/>
    </source>
</evidence>
<dbReference type="Gene3D" id="1.25.40.10">
    <property type="entry name" value="Tetratricopeptide repeat domain"/>
    <property type="match status" value="1"/>
</dbReference>
<dbReference type="PROSITE" id="PS00194">
    <property type="entry name" value="THIOREDOXIN_1"/>
    <property type="match status" value="1"/>
</dbReference>
<evidence type="ECO:0000313" key="5">
    <source>
        <dbReference type="Proteomes" id="UP001589828"/>
    </source>
</evidence>
<evidence type="ECO:0000259" key="3">
    <source>
        <dbReference type="PROSITE" id="PS51352"/>
    </source>
</evidence>
<dbReference type="RefSeq" id="WP_377021537.1">
    <property type="nucleotide sequence ID" value="NZ_JBHLTS010000017.1"/>
</dbReference>
<dbReference type="Proteomes" id="UP001589828">
    <property type="component" value="Unassembled WGS sequence"/>
</dbReference>
<gene>
    <name evidence="4" type="ORF">ACFFGT_05665</name>
</gene>
<keyword evidence="2" id="KW-0732">Signal</keyword>
<feature type="domain" description="Thioredoxin" evidence="3">
    <location>
        <begin position="482"/>
        <end position="631"/>
    </location>
</feature>
<dbReference type="Pfam" id="PF00578">
    <property type="entry name" value="AhpC-TSA"/>
    <property type="match status" value="1"/>
</dbReference>
<dbReference type="InterPro" id="IPR000866">
    <property type="entry name" value="AhpC/TSA"/>
</dbReference>
<dbReference type="Gene3D" id="3.40.30.10">
    <property type="entry name" value="Glutaredoxin"/>
    <property type="match status" value="1"/>
</dbReference>
<feature type="signal peptide" evidence="2">
    <location>
        <begin position="1"/>
        <end position="21"/>
    </location>
</feature>
<sequence>MKSHKSILLVPALLAMQCAFAQSEHLSLSNNYPEVSEKIRFKYDPEGTPIAGKKDVGAVVYYFNDKKIPPAADVDLKVVGKQLTGEFEIPATAQAFFVKLYSGDSVDNNNGKGYLYMIYKNKKPVPGAYEAKGIILWTSIGDYYAKIKTDEDAGLASYKKGMELYPNRERNMVGYYAVLNTKKDPESVKFMRNKLAEFLSSNNEKDLIMARNIFSWQGNKTAVDSVNDVIFKRFPNGEGMRRNLYFTAKAENDLAKKDSLYQIYNSKFPNPDDDENHWGDALRKQLAVEYLKAGNHTAFDKYVALVKDKAGLAATYNNIAWNNVVKDTNLNEAEFLSKKSLDITTETINNPQPREFATVKETVNAAKGSYDMYADTYAFILYKEKRYDEALKVQQPVYDHNTGDYGEINEHYVLILNALGKYTQSKAVIQRAMTAGKGSPLLTTELKKAYIGSKGNDEGYDKYVAILNEISNAAKRAEMIKNMSSAPATPFALKDFDGNIVSLASLKGKVVVVDFWATWCGPCKASFPGMQLAVDKYKNDPDVKFLFIDTWENGDNYADAVKKFIADNKYTFHVLFDDKAENGRQAKVVSQFGVSGIPTKFVIDKNGFIRFTKVGSGETNQILDEVSTMIELAKEPVPVETATAPKQSMK</sequence>
<dbReference type="InterPro" id="IPR011990">
    <property type="entry name" value="TPR-like_helical_dom_sf"/>
</dbReference>
<dbReference type="InterPro" id="IPR050553">
    <property type="entry name" value="Thioredoxin_ResA/DsbE_sf"/>
</dbReference>
<dbReference type="EMBL" id="JBHLTS010000017">
    <property type="protein sequence ID" value="MFC0513675.1"/>
    <property type="molecule type" value="Genomic_DNA"/>
</dbReference>
<evidence type="ECO:0000256" key="1">
    <source>
        <dbReference type="ARBA" id="ARBA00023284"/>
    </source>
</evidence>
<accession>A0ABV6L1R9</accession>
<dbReference type="SUPFAM" id="SSF52833">
    <property type="entry name" value="Thioredoxin-like"/>
    <property type="match status" value="1"/>
</dbReference>
<keyword evidence="5" id="KW-1185">Reference proteome</keyword>
<proteinExistence type="predicted"/>
<dbReference type="PROSITE" id="PS51352">
    <property type="entry name" value="THIOREDOXIN_2"/>
    <property type="match status" value="1"/>
</dbReference>
<evidence type="ECO:0000313" key="4">
    <source>
        <dbReference type="EMBL" id="MFC0513675.1"/>
    </source>
</evidence>
<comment type="caution">
    <text evidence="4">The sequence shown here is derived from an EMBL/GenBank/DDBJ whole genome shotgun (WGS) entry which is preliminary data.</text>
</comment>
<feature type="chain" id="PRO_5046358670" evidence="2">
    <location>
        <begin position="22"/>
        <end position="650"/>
    </location>
</feature>
<organism evidence="4 5">
    <name type="scientific">Mucilaginibacter angelicae</name>
    <dbReference type="NCBI Taxonomy" id="869718"/>
    <lineage>
        <taxon>Bacteria</taxon>
        <taxon>Pseudomonadati</taxon>
        <taxon>Bacteroidota</taxon>
        <taxon>Sphingobacteriia</taxon>
        <taxon>Sphingobacteriales</taxon>
        <taxon>Sphingobacteriaceae</taxon>
        <taxon>Mucilaginibacter</taxon>
    </lineage>
</organism>
<dbReference type="InterPro" id="IPR013766">
    <property type="entry name" value="Thioredoxin_domain"/>
</dbReference>
<name>A0ABV6L1R9_9SPHI</name>
<dbReference type="PANTHER" id="PTHR42852">
    <property type="entry name" value="THIOL:DISULFIDE INTERCHANGE PROTEIN DSBE"/>
    <property type="match status" value="1"/>
</dbReference>
<dbReference type="InterPro" id="IPR017937">
    <property type="entry name" value="Thioredoxin_CS"/>
</dbReference>